<feature type="domain" description="Tail sheath protein subtilisin-like" evidence="2">
    <location>
        <begin position="247"/>
        <end position="373"/>
    </location>
</feature>
<proteinExistence type="inferred from homology"/>
<dbReference type="InterPro" id="IPR035089">
    <property type="entry name" value="Phage_sheath_subtilisin"/>
</dbReference>
<dbReference type="OrthoDB" id="9767864at2"/>
<dbReference type="Pfam" id="PF17482">
    <property type="entry name" value="Phage_sheath_1C"/>
    <property type="match status" value="1"/>
</dbReference>
<evidence type="ECO:0000313" key="5">
    <source>
        <dbReference type="Proteomes" id="UP000025241"/>
    </source>
</evidence>
<feature type="domain" description="Tail sheath protein C-terminal" evidence="3">
    <location>
        <begin position="377"/>
        <end position="481"/>
    </location>
</feature>
<reference evidence="4 5" key="1">
    <citation type="submission" date="2013-03" db="EMBL/GenBank/DDBJ databases">
        <authorList>
            <person name="Linke B."/>
        </authorList>
    </citation>
    <scope>NUCLEOTIDE SEQUENCE [LARGE SCALE GENOMIC DNA]</scope>
    <source>
        <strain evidence="4 5">B13</strain>
    </source>
</reference>
<gene>
    <name evidence="4" type="primary">18</name>
    <name evidence="4" type="ORF">PKB_2636</name>
</gene>
<evidence type="ECO:0000256" key="1">
    <source>
        <dbReference type="ARBA" id="ARBA00008005"/>
    </source>
</evidence>
<dbReference type="Gene3D" id="3.40.50.11780">
    <property type="match status" value="1"/>
</dbReference>
<protein>
    <submittedName>
        <fullName evidence="4">Tail sheath protein</fullName>
    </submittedName>
</protein>
<accession>A0A024HHP4</accession>
<reference evidence="4 5" key="2">
    <citation type="submission" date="2014-05" db="EMBL/GenBank/DDBJ databases">
        <title>Genome sequence of the 3-chlorobenzoate degrading bacterium Pseudomonas knackmussii B13 shows multiple evidence for horizontal gene transfer.</title>
        <authorList>
            <person name="Miyazaki R."/>
            <person name="Bertelli C."/>
            <person name="Falquet L."/>
            <person name="Robinson-Rechavi M."/>
            <person name="Gharib W."/>
            <person name="Roy S."/>
            <person name="Van der Meer J.R."/>
        </authorList>
    </citation>
    <scope>NUCLEOTIDE SEQUENCE [LARGE SCALE GENOMIC DNA]</scope>
    <source>
        <strain evidence="4 5">B13</strain>
    </source>
</reference>
<dbReference type="AlphaFoldDB" id="A0A024HHP4"/>
<organism evidence="4 5">
    <name type="scientific">Pseudomonas knackmussii (strain DSM 6978 / CCUG 54928 / LMG 23759 / B13)</name>
    <dbReference type="NCBI Taxonomy" id="1301098"/>
    <lineage>
        <taxon>Bacteria</taxon>
        <taxon>Pseudomonadati</taxon>
        <taxon>Pseudomonadota</taxon>
        <taxon>Gammaproteobacteria</taxon>
        <taxon>Pseudomonadales</taxon>
        <taxon>Pseudomonadaceae</taxon>
        <taxon>Pseudomonas</taxon>
    </lineage>
</organism>
<evidence type="ECO:0000259" key="2">
    <source>
        <dbReference type="Pfam" id="PF04984"/>
    </source>
</evidence>
<name>A0A024HHP4_PSEKB</name>
<sequence length="488" mass="52292">MPSYSTPGVYVEEIPVFPPSVAPVATAIPAFIGYTEKAVGKQGEDLTKTAVRLTSLLEYEAWFGKPPVQDMAISVNKRVTAGGRLLGVAVSWTSKPAVPAQFLHYAMQLYFANGGGPCYVYSVGAYGNASKSAFTDAITALEAVDEPTLLVFPDAVKLANDGDYGSVVDAALTSCNKTQDRFTIADVRNAVVAGTDDNAKVTTNFRAKVTKNTVEFLKYGAAYFPYVNTNIPFASADANVTLTAFNTVTVADNGGETSTPVTNAAGKKLNDGTLDIKGKETAVYSAIQAFIAEAYVTLPPSGAIAGVYAQVDRTRGVWKAPANVGLSLVLGPAVNATNDLQDGLNIDATTGKSVNVIRAFFGKGTLVWGGRTLAGNDNEWRYINVRRFANFVEESVRKAVGVFVFEPNDANTWVKTRTMIENFLINQWRDGALMGAKPEQAFRVVVGLGQTMSADDILNGLMIVEVHLAIVRPAEFIVLRFMQKMPEA</sequence>
<comment type="similarity">
    <text evidence="1">Belongs to the myoviridae tail sheath protein family.</text>
</comment>
<dbReference type="PANTHER" id="PTHR35861:SF1">
    <property type="entry name" value="PHAGE TAIL SHEATH PROTEIN"/>
    <property type="match status" value="1"/>
</dbReference>
<dbReference type="InterPro" id="IPR052042">
    <property type="entry name" value="Tail_sheath_structural"/>
</dbReference>
<evidence type="ECO:0000313" key="4">
    <source>
        <dbReference type="EMBL" id="CDF83983.1"/>
    </source>
</evidence>
<dbReference type="Pfam" id="PF04984">
    <property type="entry name" value="Phage_sheath_1"/>
    <property type="match status" value="1"/>
</dbReference>
<dbReference type="EMBL" id="HG322950">
    <property type="protein sequence ID" value="CDF83983.1"/>
    <property type="molecule type" value="Genomic_DNA"/>
</dbReference>
<dbReference type="eggNOG" id="COG3497">
    <property type="taxonomic scope" value="Bacteria"/>
</dbReference>
<dbReference type="PATRIC" id="fig|1301098.3.peg.2644"/>
<keyword evidence="5" id="KW-1185">Reference proteome</keyword>
<dbReference type="RefSeq" id="WP_043252305.1">
    <property type="nucleotide sequence ID" value="NZ_HG322950.1"/>
</dbReference>
<evidence type="ECO:0000259" key="3">
    <source>
        <dbReference type="Pfam" id="PF17482"/>
    </source>
</evidence>
<dbReference type="HOGENOM" id="CLU_009303_2_0_6"/>
<dbReference type="PANTHER" id="PTHR35861">
    <property type="match status" value="1"/>
</dbReference>
<dbReference type="Proteomes" id="UP000025241">
    <property type="component" value="Chromosome I"/>
</dbReference>
<dbReference type="InterPro" id="IPR020287">
    <property type="entry name" value="Tail_sheath_C"/>
</dbReference>
<dbReference type="STRING" id="1301098.PKB_2636"/>
<dbReference type="KEGG" id="pkc:PKB_2636"/>